<reference evidence="4 5" key="1">
    <citation type="submission" date="2016-10" db="EMBL/GenBank/DDBJ databases">
        <authorList>
            <person name="de Groot N.N."/>
        </authorList>
    </citation>
    <scope>NUCLEOTIDE SEQUENCE [LARGE SCALE GENOMIC DNA]</scope>
    <source>
        <strain evidence="4 5">CGMCC 1.3430</strain>
    </source>
</reference>
<keyword evidence="4" id="KW-0645">Protease</keyword>
<keyword evidence="1" id="KW-0732">Signal</keyword>
<dbReference type="Pfam" id="PF00930">
    <property type="entry name" value="DPPIV_N"/>
    <property type="match status" value="1"/>
</dbReference>
<dbReference type="GO" id="GO:0008236">
    <property type="term" value="F:serine-type peptidase activity"/>
    <property type="evidence" value="ECO:0007669"/>
    <property type="project" value="InterPro"/>
</dbReference>
<evidence type="ECO:0000259" key="2">
    <source>
        <dbReference type="Pfam" id="PF00326"/>
    </source>
</evidence>
<dbReference type="Gene3D" id="3.40.50.1820">
    <property type="entry name" value="alpha/beta hydrolase"/>
    <property type="match status" value="1"/>
</dbReference>
<dbReference type="PANTHER" id="PTHR11731:SF118">
    <property type="entry name" value="BLR1971 PROTEIN"/>
    <property type="match status" value="1"/>
</dbReference>
<dbReference type="GO" id="GO:0004177">
    <property type="term" value="F:aminopeptidase activity"/>
    <property type="evidence" value="ECO:0007669"/>
    <property type="project" value="UniProtKB-KW"/>
</dbReference>
<dbReference type="STRING" id="152573.SAMN04488051_10863"/>
<keyword evidence="4" id="KW-0378">Hydrolase</keyword>
<protein>
    <submittedName>
        <fullName evidence="4">Dipeptidyl aminopeptidase/acylaminoacyl peptidase</fullName>
    </submittedName>
</protein>
<feature type="domain" description="Peptidase S9 prolyl oligopeptidase catalytic" evidence="2">
    <location>
        <begin position="560"/>
        <end position="758"/>
    </location>
</feature>
<feature type="chain" id="PRO_5011731103" evidence="1">
    <location>
        <begin position="30"/>
        <end position="768"/>
    </location>
</feature>
<dbReference type="RefSeq" id="WP_091344264.1">
    <property type="nucleotide sequence ID" value="NZ_FNRM01000008.1"/>
</dbReference>
<evidence type="ECO:0000259" key="3">
    <source>
        <dbReference type="Pfam" id="PF00930"/>
    </source>
</evidence>
<feature type="signal peptide" evidence="1">
    <location>
        <begin position="1"/>
        <end position="29"/>
    </location>
</feature>
<dbReference type="OrthoDB" id="1094230at2"/>
<evidence type="ECO:0000313" key="4">
    <source>
        <dbReference type="EMBL" id="SEA89735.1"/>
    </source>
</evidence>
<gene>
    <name evidence="4" type="ORF">SAMN04488051_10863</name>
</gene>
<name>A0A1H4EXK1_ALKAM</name>
<evidence type="ECO:0000313" key="5">
    <source>
        <dbReference type="Proteomes" id="UP000198773"/>
    </source>
</evidence>
<dbReference type="Gene3D" id="2.140.10.30">
    <property type="entry name" value="Dipeptidylpeptidase IV, N-terminal domain"/>
    <property type="match status" value="1"/>
</dbReference>
<dbReference type="InterPro" id="IPR029058">
    <property type="entry name" value="AB_hydrolase_fold"/>
</dbReference>
<dbReference type="PANTHER" id="PTHR11731">
    <property type="entry name" value="PROTEASE FAMILY S9B,C DIPEPTIDYL-PEPTIDASE IV-RELATED"/>
    <property type="match status" value="1"/>
</dbReference>
<dbReference type="InterPro" id="IPR002469">
    <property type="entry name" value="Peptidase_S9B_N"/>
</dbReference>
<dbReference type="InterPro" id="IPR050278">
    <property type="entry name" value="Serine_Prot_S9B/DPPIV"/>
</dbReference>
<accession>A0A1H4EXK1</accession>
<dbReference type="SUPFAM" id="SSF82171">
    <property type="entry name" value="DPP6 N-terminal domain-like"/>
    <property type="match status" value="1"/>
</dbReference>
<proteinExistence type="predicted"/>
<dbReference type="Pfam" id="PF00326">
    <property type="entry name" value="Peptidase_S9"/>
    <property type="match status" value="1"/>
</dbReference>
<sequence length="768" mass="86344">MKDTSLKDTRILSRLLSAALFCIGFSALAAPDRASIGQALDLRDHWLPLTRDLMLAPTWTEDGDAFHYKLSVDGGFYFFRQSLRDSAPQLAFDHNKLASGLSAVTGQSYQARDLPFEQFQYADRGEAITFYLHNARWQCQLHTADCRDITAPRQSSAFGVVRDLKQDADDSPVWSPDGRYQAQVRGHNLLLLDAEGRLLFQTDDGDGSNFYDPQSIRWAPDSSALVLVRVQPGTARYVTRVLSAPEDQLEPKVIQQLYPKPGDAVDVDQPVLVQLQHKTAIDIPNALFANPYRIDQMAWQQDSSAFTFRYTERGHQRMRIIRVDAKNAEATALVTEDSPTFVNLWAAFHQPLQLGEQGVVWLSERDGWAHLYRTDRSGKQLQQLTRGHWRVRQVLAIDETAGQIWFTASGYYPQQDPYYEHLFRIDLDGDNLTALTERNAHHDVVLSPDRQHFIVRYSRVDLPYVAELRQSSDGALLRTLAQADISQLTAAGFRPPQPFVAKGRDGATDIWGLIVKPQNFDPDKTYPVIENIYAGPHDSFVPKSFWPFGFHSGGDKVIGMQALADLGFIVVQIDGMGTANRSKAFHDVAWQDLVDSGFPDRILWHQAAAETFPWYSIEGGIGIYGASAGGQSTVAALLFHPDFYRVGVAYAGCFDNRMDKISWNEQWLGYPVGPQYAASSVVEQAHLLQGQLLIINGEQDSNVDPASTMQLVDALIRAEKDFDLLIVPGGEHSVGRSSGPIRYVQRRQFDFFLRHLQQQTTPDWNRAQ</sequence>
<dbReference type="SUPFAM" id="SSF53474">
    <property type="entry name" value="alpha/beta-Hydrolases"/>
    <property type="match status" value="1"/>
</dbReference>
<dbReference type="InterPro" id="IPR001375">
    <property type="entry name" value="Peptidase_S9_cat"/>
</dbReference>
<organism evidence="4 5">
    <name type="scientific">Alkalimonas amylolytica</name>
    <dbReference type="NCBI Taxonomy" id="152573"/>
    <lineage>
        <taxon>Bacteria</taxon>
        <taxon>Pseudomonadati</taxon>
        <taxon>Pseudomonadota</taxon>
        <taxon>Gammaproteobacteria</taxon>
        <taxon>Alkalimonas</taxon>
    </lineage>
</organism>
<feature type="domain" description="Dipeptidylpeptidase IV N-terminal" evidence="3">
    <location>
        <begin position="166"/>
        <end position="464"/>
    </location>
</feature>
<dbReference type="EMBL" id="FNRM01000008">
    <property type="protein sequence ID" value="SEA89735.1"/>
    <property type="molecule type" value="Genomic_DNA"/>
</dbReference>
<evidence type="ECO:0000256" key="1">
    <source>
        <dbReference type="SAM" id="SignalP"/>
    </source>
</evidence>
<dbReference type="Proteomes" id="UP000198773">
    <property type="component" value="Unassembled WGS sequence"/>
</dbReference>
<dbReference type="AlphaFoldDB" id="A0A1H4EXK1"/>
<keyword evidence="5" id="KW-1185">Reference proteome</keyword>
<keyword evidence="4" id="KW-0031">Aminopeptidase</keyword>
<dbReference type="GO" id="GO:0006508">
    <property type="term" value="P:proteolysis"/>
    <property type="evidence" value="ECO:0007669"/>
    <property type="project" value="InterPro"/>
</dbReference>